<evidence type="ECO:0000313" key="3">
    <source>
        <dbReference type="Proteomes" id="UP001054945"/>
    </source>
</evidence>
<comment type="caution">
    <text evidence="2">The sequence shown here is derived from an EMBL/GenBank/DDBJ whole genome shotgun (WGS) entry which is preliminary data.</text>
</comment>
<organism evidence="2 3">
    <name type="scientific">Caerostris extrusa</name>
    <name type="common">Bark spider</name>
    <name type="synonym">Caerostris bankana</name>
    <dbReference type="NCBI Taxonomy" id="172846"/>
    <lineage>
        <taxon>Eukaryota</taxon>
        <taxon>Metazoa</taxon>
        <taxon>Ecdysozoa</taxon>
        <taxon>Arthropoda</taxon>
        <taxon>Chelicerata</taxon>
        <taxon>Arachnida</taxon>
        <taxon>Araneae</taxon>
        <taxon>Araneomorphae</taxon>
        <taxon>Entelegynae</taxon>
        <taxon>Araneoidea</taxon>
        <taxon>Araneidae</taxon>
        <taxon>Caerostris</taxon>
    </lineage>
</organism>
<accession>A0AAV4UHC9</accession>
<protein>
    <submittedName>
        <fullName evidence="2">Uncharacterized protein</fullName>
    </submittedName>
</protein>
<feature type="region of interest" description="Disordered" evidence="1">
    <location>
        <begin position="1"/>
        <end position="36"/>
    </location>
</feature>
<proteinExistence type="predicted"/>
<feature type="compositionally biased region" description="Basic and acidic residues" evidence="1">
    <location>
        <begin position="25"/>
        <end position="34"/>
    </location>
</feature>
<keyword evidence="3" id="KW-1185">Reference proteome</keyword>
<gene>
    <name evidence="2" type="ORF">CEXT_259871</name>
</gene>
<dbReference type="AlphaFoldDB" id="A0AAV4UHC9"/>
<sequence>MRDTFIPPPEPNLSKLNGKSVRNQFPRDSRETPKAKNIRLLLKESRSFLSPTIHFQRYRRKTLNYRDGRSSAARYYRGTKMH</sequence>
<evidence type="ECO:0000256" key="1">
    <source>
        <dbReference type="SAM" id="MobiDB-lite"/>
    </source>
</evidence>
<feature type="compositionally biased region" description="Pro residues" evidence="1">
    <location>
        <begin position="1"/>
        <end position="11"/>
    </location>
</feature>
<dbReference type="Proteomes" id="UP001054945">
    <property type="component" value="Unassembled WGS sequence"/>
</dbReference>
<evidence type="ECO:0000313" key="2">
    <source>
        <dbReference type="EMBL" id="GIY57307.1"/>
    </source>
</evidence>
<feature type="compositionally biased region" description="Polar residues" evidence="1">
    <location>
        <begin position="14"/>
        <end position="23"/>
    </location>
</feature>
<name>A0AAV4UHC9_CAEEX</name>
<reference evidence="2 3" key="1">
    <citation type="submission" date="2021-06" db="EMBL/GenBank/DDBJ databases">
        <title>Caerostris extrusa draft genome.</title>
        <authorList>
            <person name="Kono N."/>
            <person name="Arakawa K."/>
        </authorList>
    </citation>
    <scope>NUCLEOTIDE SEQUENCE [LARGE SCALE GENOMIC DNA]</scope>
</reference>
<dbReference type="EMBL" id="BPLR01012881">
    <property type="protein sequence ID" value="GIY57307.1"/>
    <property type="molecule type" value="Genomic_DNA"/>
</dbReference>